<feature type="domain" description="Ice-binding protein C-terminal" evidence="2">
    <location>
        <begin position="235"/>
        <end position="257"/>
    </location>
</feature>
<evidence type="ECO:0000313" key="4">
    <source>
        <dbReference type="Proteomes" id="UP000000238"/>
    </source>
</evidence>
<sequence length="261" mass="27992">MKTFKVLAAVVALGSSVSAYAYQINDEYVGKDHGYGDVIGDTSKFDVKGIDVSVSGTMLTVDVYTHFVNHVGVFNNYVTDTALSQKKGIAFGDLFLSSTWTPNGEADTGYLDDRHSTGTKWTYGFNLDDRWSSVGGDGALYELNGAANRDNAYLSNNFINGRYATYRHGQEVAVKTSSSTVTSVGSGSWLVDTVNGKVSFTFDIAGTDLLKGDEIAFHWGMTCGNDTIEGKIPFSVPEPGALALMGLGLAVVGLRRRKQSA</sequence>
<name>Q2SNZ0_HAHCH</name>
<keyword evidence="1" id="KW-0732">Signal</keyword>
<dbReference type="HOGENOM" id="CLU_1132343_0_0_6"/>
<organism evidence="3 4">
    <name type="scientific">Hahella chejuensis (strain KCTC 2396)</name>
    <dbReference type="NCBI Taxonomy" id="349521"/>
    <lineage>
        <taxon>Bacteria</taxon>
        <taxon>Pseudomonadati</taxon>
        <taxon>Pseudomonadota</taxon>
        <taxon>Gammaproteobacteria</taxon>
        <taxon>Oceanospirillales</taxon>
        <taxon>Hahellaceae</taxon>
        <taxon>Hahella</taxon>
    </lineage>
</organism>
<dbReference type="NCBIfam" id="TIGR02595">
    <property type="entry name" value="PEP_CTERM"/>
    <property type="match status" value="1"/>
</dbReference>
<reference evidence="3 4" key="1">
    <citation type="journal article" date="2005" name="Nucleic Acids Res.">
        <title>Genomic blueprint of Hahella chejuensis, a marine microbe producing an algicidal agent.</title>
        <authorList>
            <person name="Jeong H."/>
            <person name="Yim J.H."/>
            <person name="Lee C."/>
            <person name="Choi S.-H."/>
            <person name="Park Y.K."/>
            <person name="Yoon S.H."/>
            <person name="Hur C.-G."/>
            <person name="Kang H.-Y."/>
            <person name="Kim D."/>
            <person name="Lee H.H."/>
            <person name="Park K.H."/>
            <person name="Park S.-H."/>
            <person name="Park H.-S."/>
            <person name="Lee H.K."/>
            <person name="Oh T.K."/>
            <person name="Kim J.F."/>
        </authorList>
    </citation>
    <scope>NUCLEOTIDE SEQUENCE [LARGE SCALE GENOMIC DNA]</scope>
    <source>
        <strain evidence="3 4">KCTC 2396</strain>
    </source>
</reference>
<dbReference type="Pfam" id="PF07589">
    <property type="entry name" value="PEP-CTERM"/>
    <property type="match status" value="1"/>
</dbReference>
<dbReference type="KEGG" id="hch:HCH_00736"/>
<keyword evidence="4" id="KW-1185">Reference proteome</keyword>
<feature type="chain" id="PRO_5004215678" description="Ice-binding protein C-terminal domain-containing protein" evidence="1">
    <location>
        <begin position="22"/>
        <end position="261"/>
    </location>
</feature>
<protein>
    <recommendedName>
        <fullName evidence="2">Ice-binding protein C-terminal domain-containing protein</fullName>
    </recommendedName>
</protein>
<proteinExistence type="predicted"/>
<dbReference type="OrthoDB" id="5432749at2"/>
<dbReference type="EMBL" id="CP000155">
    <property type="protein sequence ID" value="ABC27634.1"/>
    <property type="molecule type" value="Genomic_DNA"/>
</dbReference>
<dbReference type="RefSeq" id="WP_011394711.1">
    <property type="nucleotide sequence ID" value="NC_007645.1"/>
</dbReference>
<evidence type="ECO:0000259" key="2">
    <source>
        <dbReference type="Pfam" id="PF07589"/>
    </source>
</evidence>
<gene>
    <name evidence="3" type="ordered locus">HCH_00736</name>
</gene>
<dbReference type="AlphaFoldDB" id="Q2SNZ0"/>
<feature type="signal peptide" evidence="1">
    <location>
        <begin position="1"/>
        <end position="21"/>
    </location>
</feature>
<accession>Q2SNZ0</accession>
<evidence type="ECO:0000256" key="1">
    <source>
        <dbReference type="SAM" id="SignalP"/>
    </source>
</evidence>
<dbReference type="Proteomes" id="UP000000238">
    <property type="component" value="Chromosome"/>
</dbReference>
<dbReference type="InterPro" id="IPR013424">
    <property type="entry name" value="Ice-binding_C"/>
</dbReference>
<evidence type="ECO:0000313" key="3">
    <source>
        <dbReference type="EMBL" id="ABC27634.1"/>
    </source>
</evidence>